<protein>
    <submittedName>
        <fullName evidence="1">Phage tail protein</fullName>
    </submittedName>
</protein>
<dbReference type="OrthoDB" id="8759063at2"/>
<evidence type="ECO:0000313" key="1">
    <source>
        <dbReference type="EMBL" id="RDE04696.1"/>
    </source>
</evidence>
<proteinExistence type="predicted"/>
<sequence>MDVLRTIAGDTLDALLWRERGLGPADLPAVLAVNPGLSALGPVLPKGTSVTVPDLAAPADPIRDTVNLWD</sequence>
<dbReference type="Pfam" id="PF05489">
    <property type="entry name" value="Phage_tail_X"/>
    <property type="match status" value="1"/>
</dbReference>
<organism evidence="1 2">
    <name type="scientific">Sphingomonas aracearum</name>
    <dbReference type="NCBI Taxonomy" id="2283317"/>
    <lineage>
        <taxon>Bacteria</taxon>
        <taxon>Pseudomonadati</taxon>
        <taxon>Pseudomonadota</taxon>
        <taxon>Alphaproteobacteria</taxon>
        <taxon>Sphingomonadales</taxon>
        <taxon>Sphingomonadaceae</taxon>
        <taxon>Sphingomonas</taxon>
    </lineage>
</organism>
<dbReference type="Proteomes" id="UP000253918">
    <property type="component" value="Unassembled WGS sequence"/>
</dbReference>
<keyword evidence="2" id="KW-1185">Reference proteome</keyword>
<comment type="caution">
    <text evidence="1">The sequence shown here is derived from an EMBL/GenBank/DDBJ whole genome shotgun (WGS) entry which is preliminary data.</text>
</comment>
<dbReference type="RefSeq" id="WP_114688433.1">
    <property type="nucleotide sequence ID" value="NZ_QQNB01000003.1"/>
</dbReference>
<accession>A0A369VQM4</accession>
<name>A0A369VQM4_9SPHN</name>
<dbReference type="AlphaFoldDB" id="A0A369VQM4"/>
<reference evidence="1 2" key="1">
    <citation type="submission" date="2018-07" db="EMBL/GenBank/DDBJ databases">
        <title>a novel species of Sphingomonas isolated from the rhizosphere soil of Araceae plant.</title>
        <authorList>
            <person name="Zhiyong W."/>
            <person name="Qinglan Z."/>
            <person name="Zhiwei F."/>
            <person name="Ding X."/>
            <person name="Gejiao W."/>
            <person name="Shixue Z."/>
        </authorList>
    </citation>
    <scope>NUCLEOTIDE SEQUENCE [LARGE SCALE GENOMIC DNA]</scope>
    <source>
        <strain evidence="1 2">WZY 27</strain>
    </source>
</reference>
<evidence type="ECO:0000313" key="2">
    <source>
        <dbReference type="Proteomes" id="UP000253918"/>
    </source>
</evidence>
<dbReference type="InterPro" id="IPR008861">
    <property type="entry name" value="GpX-like"/>
</dbReference>
<gene>
    <name evidence="1" type="ORF">DVW87_13995</name>
</gene>
<dbReference type="EMBL" id="QQNB01000003">
    <property type="protein sequence ID" value="RDE04696.1"/>
    <property type="molecule type" value="Genomic_DNA"/>
</dbReference>